<evidence type="ECO:0000256" key="4">
    <source>
        <dbReference type="ARBA" id="ARBA00022692"/>
    </source>
</evidence>
<feature type="transmembrane region" description="Helical" evidence="8">
    <location>
        <begin position="21"/>
        <end position="41"/>
    </location>
</feature>
<evidence type="ECO:0000313" key="11">
    <source>
        <dbReference type="Proteomes" id="UP000722750"/>
    </source>
</evidence>
<dbReference type="InterPro" id="IPR050330">
    <property type="entry name" value="Bact_OuterMem_StrucFunc"/>
</dbReference>
<comment type="caution">
    <text evidence="10">The sequence shown here is derived from an EMBL/GenBank/DDBJ whole genome shotgun (WGS) entry which is preliminary data.</text>
</comment>
<dbReference type="SUPFAM" id="SSF103088">
    <property type="entry name" value="OmpA-like"/>
    <property type="match status" value="1"/>
</dbReference>
<keyword evidence="5 8" id="KW-1133">Transmembrane helix</keyword>
<keyword evidence="4 8" id="KW-0812">Transmembrane</keyword>
<evidence type="ECO:0000256" key="6">
    <source>
        <dbReference type="ARBA" id="ARBA00023136"/>
    </source>
</evidence>
<name>A0A942A2U9_9BACT</name>
<dbReference type="InterPro" id="IPR006665">
    <property type="entry name" value="OmpA-like"/>
</dbReference>
<keyword evidence="3" id="KW-1003">Cell membrane</keyword>
<evidence type="ECO:0000259" key="9">
    <source>
        <dbReference type="PROSITE" id="PS51123"/>
    </source>
</evidence>
<dbReference type="AlphaFoldDB" id="A0A942A2U9"/>
<dbReference type="Pfam" id="PF00691">
    <property type="entry name" value="OmpA"/>
    <property type="match status" value="1"/>
</dbReference>
<gene>
    <name evidence="10" type="ORF">MAG551_00366</name>
</gene>
<feature type="domain" description="OmpA-like" evidence="9">
    <location>
        <begin position="115"/>
        <end position="235"/>
    </location>
</feature>
<keyword evidence="6 7" id="KW-0472">Membrane</keyword>
<comment type="subcellular location">
    <subcellularLocation>
        <location evidence="1">Cell membrane</location>
        <topology evidence="1">Single-pass membrane protein</topology>
    </subcellularLocation>
</comment>
<evidence type="ECO:0000313" key="10">
    <source>
        <dbReference type="EMBL" id="MBS1257324.1"/>
    </source>
</evidence>
<evidence type="ECO:0000256" key="7">
    <source>
        <dbReference type="PROSITE-ProRule" id="PRU00473"/>
    </source>
</evidence>
<dbReference type="PANTHER" id="PTHR30329:SF21">
    <property type="entry name" value="LIPOPROTEIN YIAD-RELATED"/>
    <property type="match status" value="1"/>
</dbReference>
<evidence type="ECO:0000256" key="1">
    <source>
        <dbReference type="ARBA" id="ARBA00004162"/>
    </source>
</evidence>
<sequence>MAAARKKRKKPVEDAAFVDMVAFASLMTILLAFFIMLSSYAGKPKEKETEEVLKSFKEALNNFGVSKVLLGSTDSIFNLSLKLESYGGKSKMNNPADRNAFVNTIDKGSDIEYVQTGHRVDFPTEISFINEELDISPESKQYLNNLIKVIKNRDCQVMVGGYTSEDFVSSDRYPTSWQLSAEYASAVTEYFNNVGDIDYKRLTAVGYGEYQPLLGEASSFNTRANNRINITIFYN</sequence>
<dbReference type="Proteomes" id="UP000722750">
    <property type="component" value="Unassembled WGS sequence"/>
</dbReference>
<dbReference type="GO" id="GO:0005886">
    <property type="term" value="C:plasma membrane"/>
    <property type="evidence" value="ECO:0007669"/>
    <property type="project" value="UniProtKB-SubCell"/>
</dbReference>
<evidence type="ECO:0000256" key="8">
    <source>
        <dbReference type="SAM" id="Phobius"/>
    </source>
</evidence>
<dbReference type="Gene3D" id="3.30.1330.60">
    <property type="entry name" value="OmpA-like domain"/>
    <property type="match status" value="1"/>
</dbReference>
<dbReference type="Pfam" id="PF13677">
    <property type="entry name" value="MotB_plug"/>
    <property type="match status" value="1"/>
</dbReference>
<evidence type="ECO:0000256" key="2">
    <source>
        <dbReference type="ARBA" id="ARBA00008914"/>
    </source>
</evidence>
<evidence type="ECO:0000256" key="3">
    <source>
        <dbReference type="ARBA" id="ARBA00022475"/>
    </source>
</evidence>
<dbReference type="InterPro" id="IPR036737">
    <property type="entry name" value="OmpA-like_sf"/>
</dbReference>
<comment type="similarity">
    <text evidence="2">Belongs to the MotB family.</text>
</comment>
<organism evidence="10 11">
    <name type="scientific">Candidatus Scalindua arabica</name>
    <dbReference type="NCBI Taxonomy" id="1127984"/>
    <lineage>
        <taxon>Bacteria</taxon>
        <taxon>Pseudomonadati</taxon>
        <taxon>Planctomycetota</taxon>
        <taxon>Candidatus Brocadiia</taxon>
        <taxon>Candidatus Brocadiales</taxon>
        <taxon>Candidatus Scalinduaceae</taxon>
        <taxon>Candidatus Scalindua</taxon>
    </lineage>
</organism>
<dbReference type="PROSITE" id="PS51123">
    <property type="entry name" value="OMPA_2"/>
    <property type="match status" value="1"/>
</dbReference>
<evidence type="ECO:0000256" key="5">
    <source>
        <dbReference type="ARBA" id="ARBA00022989"/>
    </source>
</evidence>
<reference evidence="10" key="1">
    <citation type="journal article" date="2021" name="ISME J.">
        <title>Fine-scale metabolic discontinuity in a stratified prokaryote microbiome of a Red Sea deep halocline.</title>
        <authorList>
            <person name="Michoud G."/>
            <person name="Ngugi D.K."/>
            <person name="Barozzi A."/>
            <person name="Merlino G."/>
            <person name="Calleja M.L."/>
            <person name="Delgado-Huertas A."/>
            <person name="Moran X.A.G."/>
            <person name="Daffonchio D."/>
        </authorList>
    </citation>
    <scope>NUCLEOTIDE SEQUENCE</scope>
    <source>
        <strain evidence="10">SuakinDeep_MAG55_1</strain>
    </source>
</reference>
<accession>A0A942A2U9</accession>
<dbReference type="InterPro" id="IPR025713">
    <property type="entry name" value="MotB-like_N_dom"/>
</dbReference>
<proteinExistence type="inferred from homology"/>
<protein>
    <recommendedName>
        <fullName evidence="9">OmpA-like domain-containing protein</fullName>
    </recommendedName>
</protein>
<dbReference type="EMBL" id="JAANXD010000019">
    <property type="protein sequence ID" value="MBS1257324.1"/>
    <property type="molecule type" value="Genomic_DNA"/>
</dbReference>
<dbReference type="PANTHER" id="PTHR30329">
    <property type="entry name" value="STATOR ELEMENT OF FLAGELLAR MOTOR COMPLEX"/>
    <property type="match status" value="1"/>
</dbReference>